<dbReference type="AlphaFoldDB" id="A0A5P8WFH6"/>
<protein>
    <submittedName>
        <fullName evidence="1">Uncharacterized protein</fullName>
    </submittedName>
</protein>
<accession>A0A5P8WFH6</accession>
<dbReference type="KEGG" id="nsh:GXM_09079"/>
<dbReference type="Proteomes" id="UP000326678">
    <property type="component" value="Chromosome Gxm2"/>
</dbReference>
<sequence length="77" mass="9103">MIISDINNSYSGLPNLKIRVNRNLFHAFDGAVIILLLGEENRIYRSFKHNYYEYISTKPSAKTIKQELNFSEKELWH</sequence>
<reference evidence="1 2" key="1">
    <citation type="submission" date="2019-10" db="EMBL/GenBank/DDBJ databases">
        <title>Genomic and transcriptomic insights into the perfect genentic adaptation of a filamentous nitrogen-fixing cyanobacterium to rice fields.</title>
        <authorList>
            <person name="Chen Z."/>
        </authorList>
    </citation>
    <scope>NUCLEOTIDE SEQUENCE [LARGE SCALE GENOMIC DNA]</scope>
    <source>
        <strain evidence="1">CCNUC1</strain>
    </source>
</reference>
<keyword evidence="2" id="KW-1185">Reference proteome</keyword>
<proteinExistence type="predicted"/>
<dbReference type="EMBL" id="CP045227">
    <property type="protein sequence ID" value="QFS51585.1"/>
    <property type="molecule type" value="Genomic_DNA"/>
</dbReference>
<name>A0A5P8WFH6_9NOSO</name>
<organism evidence="1 2">
    <name type="scientific">Nostoc sphaeroides CCNUC1</name>
    <dbReference type="NCBI Taxonomy" id="2653204"/>
    <lineage>
        <taxon>Bacteria</taxon>
        <taxon>Bacillati</taxon>
        <taxon>Cyanobacteriota</taxon>
        <taxon>Cyanophyceae</taxon>
        <taxon>Nostocales</taxon>
        <taxon>Nostocaceae</taxon>
        <taxon>Nostoc</taxon>
    </lineage>
</organism>
<gene>
    <name evidence="1" type="ORF">GXM_09079</name>
</gene>
<evidence type="ECO:0000313" key="1">
    <source>
        <dbReference type="EMBL" id="QFS51585.1"/>
    </source>
</evidence>
<evidence type="ECO:0000313" key="2">
    <source>
        <dbReference type="Proteomes" id="UP000326678"/>
    </source>
</evidence>